<gene>
    <name evidence="2" type="ORF">Ae201684_004809</name>
</gene>
<comment type="caution">
    <text evidence="2">The sequence shown here is derived from an EMBL/GenBank/DDBJ whole genome shotgun (WGS) entry which is preliminary data.</text>
</comment>
<keyword evidence="3" id="KW-1185">Reference proteome</keyword>
<evidence type="ECO:0000313" key="3">
    <source>
        <dbReference type="Proteomes" id="UP000481153"/>
    </source>
</evidence>
<organism evidence="2 3">
    <name type="scientific">Aphanomyces euteiches</name>
    <dbReference type="NCBI Taxonomy" id="100861"/>
    <lineage>
        <taxon>Eukaryota</taxon>
        <taxon>Sar</taxon>
        <taxon>Stramenopiles</taxon>
        <taxon>Oomycota</taxon>
        <taxon>Saprolegniomycetes</taxon>
        <taxon>Saprolegniales</taxon>
        <taxon>Verrucalvaceae</taxon>
        <taxon>Aphanomyces</taxon>
    </lineage>
</organism>
<feature type="transmembrane region" description="Helical" evidence="1">
    <location>
        <begin position="442"/>
        <end position="465"/>
    </location>
</feature>
<dbReference type="Proteomes" id="UP000481153">
    <property type="component" value="Unassembled WGS sequence"/>
</dbReference>
<evidence type="ECO:0000256" key="1">
    <source>
        <dbReference type="SAM" id="Phobius"/>
    </source>
</evidence>
<proteinExistence type="predicted"/>
<keyword evidence="1" id="KW-0812">Transmembrane</keyword>
<name>A0A6G0XH44_9STRA</name>
<dbReference type="EMBL" id="VJMJ01000063">
    <property type="protein sequence ID" value="KAF0739635.1"/>
    <property type="molecule type" value="Genomic_DNA"/>
</dbReference>
<feature type="transmembrane region" description="Helical" evidence="1">
    <location>
        <begin position="515"/>
        <end position="533"/>
    </location>
</feature>
<protein>
    <recommendedName>
        <fullName evidence="4">Transmembrane protein</fullName>
    </recommendedName>
</protein>
<dbReference type="VEuPathDB" id="FungiDB:AeMF1_009776"/>
<keyword evidence="1" id="KW-0472">Membrane</keyword>
<accession>A0A6G0XH44</accession>
<evidence type="ECO:0008006" key="4">
    <source>
        <dbReference type="Google" id="ProtNLM"/>
    </source>
</evidence>
<evidence type="ECO:0000313" key="2">
    <source>
        <dbReference type="EMBL" id="KAF0739635.1"/>
    </source>
</evidence>
<sequence>MPHAPPSAAATDLATKPTPTTMTSFVPFDDSKDSKSQNVIKRGVALSICIWVVCMSIEVVAYLIVPIWVSNDVSTLLASLLARGYCLMTNFDTGPSMSAWDVSLYTGYNVTATENEARLRRLIDQIDTWPLGSSTPLDVPVGKIPFTMTLGPKINFLQSVSKTNQTVDAESGRYTLMVGKTFSLSNPVFSPLVSLVLYVKMANKVHGYETLRVFRTISSNSTHQSLVDVTLTYPTLLGVANRLICVTNYDAATVKCGSIVLPNTTTLVVDEQKKNGGLTTPPSCTHPQIKNMVYSITDPDAINFYCASDPTTIAGLLTFENWMVLTSIPNVDNQRMLSSVHHAPTGFRLPLSTEGFLDAAPNATAVMTPTMQIANQLWTDQASRVDYIIQTQIAILLITRLASAGFYLALLVKFSWKSGRNLFLVLVDYFSLEVTNNSSFEITVALTLITTFWTYRGMILAMIVRQCLAPLPWNLSSMHSFTDDLVFIPGPICFIFVVGMSVIKHVLNACRMCVRLSYVTIYLAIVLLVAGALSHQGPAFTSVRSVDPYTYRPTLVAPMVMFYYRTSPHLDSYFYMAYAAIGAMVAAAIASKIWLYFRKVRVVRQIQSGSFHNSILANYSTFDVTVGLAIRFPGGFMDTSRLYAHGEGAKRFKSTVYSVAMAGYVEIDGCLMPTTSVQRCFAAYFLGSSVDTSGPIHYFKLSEDGKTVENRIYRTFPTLFVRGKPMGNLFRSLSLREFE</sequence>
<feature type="transmembrane region" description="Helical" evidence="1">
    <location>
        <begin position="393"/>
        <end position="412"/>
    </location>
</feature>
<feature type="transmembrane region" description="Helical" evidence="1">
    <location>
        <begin position="44"/>
        <end position="69"/>
    </location>
</feature>
<keyword evidence="1" id="KW-1133">Transmembrane helix</keyword>
<reference evidence="2 3" key="1">
    <citation type="submission" date="2019-07" db="EMBL/GenBank/DDBJ databases">
        <title>Genomics analysis of Aphanomyces spp. identifies a new class of oomycete effector associated with host adaptation.</title>
        <authorList>
            <person name="Gaulin E."/>
        </authorList>
    </citation>
    <scope>NUCLEOTIDE SEQUENCE [LARGE SCALE GENOMIC DNA]</scope>
    <source>
        <strain evidence="2 3">ATCC 201684</strain>
    </source>
</reference>
<feature type="transmembrane region" description="Helical" evidence="1">
    <location>
        <begin position="485"/>
        <end position="503"/>
    </location>
</feature>
<dbReference type="AlphaFoldDB" id="A0A6G0XH44"/>
<feature type="transmembrane region" description="Helical" evidence="1">
    <location>
        <begin position="573"/>
        <end position="597"/>
    </location>
</feature>